<protein>
    <submittedName>
        <fullName evidence="1">Uncharacterized protein</fullName>
    </submittedName>
</protein>
<accession>A0A3S0YN51</accession>
<dbReference type="EMBL" id="RZHF01000004">
    <property type="protein sequence ID" value="RUR34495.1"/>
    <property type="molecule type" value="Genomic_DNA"/>
</dbReference>
<dbReference type="Proteomes" id="UP000287023">
    <property type="component" value="Unassembled WGS sequence"/>
</dbReference>
<evidence type="ECO:0000313" key="1">
    <source>
        <dbReference type="EMBL" id="RUR34495.1"/>
    </source>
</evidence>
<organism evidence="1 2">
    <name type="scientific">Vreelandella nanhaiensis</name>
    <dbReference type="NCBI Taxonomy" id="1258546"/>
    <lineage>
        <taxon>Bacteria</taxon>
        <taxon>Pseudomonadati</taxon>
        <taxon>Pseudomonadota</taxon>
        <taxon>Gammaproteobacteria</taxon>
        <taxon>Oceanospirillales</taxon>
        <taxon>Halomonadaceae</taxon>
        <taxon>Vreelandella</taxon>
    </lineage>
</organism>
<name>A0A3S0YN51_9GAMM</name>
<proteinExistence type="predicted"/>
<reference evidence="1 2" key="1">
    <citation type="submission" date="2018-12" db="EMBL/GenBank/DDBJ databases">
        <title>three novel Halomonas strain isolated from plants.</title>
        <authorList>
            <person name="Sun C."/>
        </authorList>
    </citation>
    <scope>NUCLEOTIDE SEQUENCE [LARGE SCALE GENOMIC DNA]</scope>
    <source>
        <strain evidence="1 2">JCM 18142</strain>
    </source>
</reference>
<comment type="caution">
    <text evidence="1">The sequence shown here is derived from an EMBL/GenBank/DDBJ whole genome shotgun (WGS) entry which is preliminary data.</text>
</comment>
<dbReference type="RefSeq" id="WP_127059940.1">
    <property type="nucleotide sequence ID" value="NZ_RZHF01000004.1"/>
</dbReference>
<dbReference type="OrthoDB" id="9947791at2"/>
<gene>
    <name evidence="1" type="ORF">ELY38_02580</name>
</gene>
<evidence type="ECO:0000313" key="2">
    <source>
        <dbReference type="Proteomes" id="UP000287023"/>
    </source>
</evidence>
<keyword evidence="2" id="KW-1185">Reference proteome</keyword>
<dbReference type="AlphaFoldDB" id="A0A3S0YN51"/>
<sequence length="170" mass="17990">MPLSSLEHLVLQLVCSENKKYRGGVATNTIAALAKPYSISATVGTLHVLKSEGLLSVTGSADHSRGWTPTTRGEAVLRRAGGVKGLPAAKEQEVKAFQAEEGKRQAEELTLFLSGRDRISTELLDRCAAMNAALLAQAEKAHAAGDADAWRDLAWLIETGKQLVAVGGEA</sequence>